<comment type="caution">
    <text evidence="7">The sequence shown here is derived from an EMBL/GenBank/DDBJ whole genome shotgun (WGS) entry which is preliminary data.</text>
</comment>
<name>A0A0L6UXU2_9BASI</name>
<keyword evidence="5" id="KW-1015">Disulfide bond</keyword>
<dbReference type="InterPro" id="IPR001382">
    <property type="entry name" value="Glyco_hydro_47"/>
</dbReference>
<evidence type="ECO:0000313" key="8">
    <source>
        <dbReference type="Proteomes" id="UP000037035"/>
    </source>
</evidence>
<dbReference type="AlphaFoldDB" id="A0A0L6UXU2"/>
<keyword evidence="4" id="KW-0378">Hydrolase</keyword>
<proteinExistence type="inferred from homology"/>
<dbReference type="InterPro" id="IPR012341">
    <property type="entry name" value="6hp_glycosidase-like_sf"/>
</dbReference>
<evidence type="ECO:0000313" key="7">
    <source>
        <dbReference type="EMBL" id="KNZ52695.1"/>
    </source>
</evidence>
<dbReference type="InterPro" id="IPR036026">
    <property type="entry name" value="Seven-hairpin_glycosidases"/>
</dbReference>
<dbReference type="Gene3D" id="1.50.10.10">
    <property type="match status" value="1"/>
</dbReference>
<dbReference type="GO" id="GO:0016020">
    <property type="term" value="C:membrane"/>
    <property type="evidence" value="ECO:0007669"/>
    <property type="project" value="InterPro"/>
</dbReference>
<evidence type="ECO:0000256" key="5">
    <source>
        <dbReference type="ARBA" id="ARBA00023157"/>
    </source>
</evidence>
<dbReference type="Pfam" id="PF01532">
    <property type="entry name" value="Glyco_hydro_47"/>
    <property type="match status" value="1"/>
</dbReference>
<keyword evidence="6" id="KW-0479">Metal-binding</keyword>
<sequence>MVTGGFGLVPDDCPSCVCWYFGITTPPMLFDKQEIFVVAETFKYYFLLLSDPELISLDDHVFNTEAHPFRIGHWRNIGSTGVNLIVWSTTESWVVKRTVDQDRHSGSRKCGGSTSRLEMYSENRIPTSANSLLETLISDGFPKLFSPQIKKKNNLFVIK</sequence>
<organism evidence="7 8">
    <name type="scientific">Puccinia sorghi</name>
    <dbReference type="NCBI Taxonomy" id="27349"/>
    <lineage>
        <taxon>Eukaryota</taxon>
        <taxon>Fungi</taxon>
        <taxon>Dikarya</taxon>
        <taxon>Basidiomycota</taxon>
        <taxon>Pucciniomycotina</taxon>
        <taxon>Pucciniomycetes</taxon>
        <taxon>Pucciniales</taxon>
        <taxon>Pucciniaceae</taxon>
        <taxon>Puccinia</taxon>
    </lineage>
</organism>
<dbReference type="PANTHER" id="PTHR11742">
    <property type="entry name" value="MANNOSYL-OLIGOSACCHARIDE ALPHA-1,2-MANNOSIDASE-RELATED"/>
    <property type="match status" value="1"/>
</dbReference>
<comment type="similarity">
    <text evidence="3">Belongs to the glycosyl hydrolase 47 family.</text>
</comment>
<evidence type="ECO:0000256" key="3">
    <source>
        <dbReference type="ARBA" id="ARBA00007658"/>
    </source>
</evidence>
<comment type="cofactor">
    <cofactor evidence="1 6">
        <name>Ca(2+)</name>
        <dbReference type="ChEBI" id="CHEBI:29108"/>
    </cofactor>
</comment>
<dbReference type="GO" id="GO:0005783">
    <property type="term" value="C:endoplasmic reticulum"/>
    <property type="evidence" value="ECO:0007669"/>
    <property type="project" value="TreeGrafter"/>
</dbReference>
<evidence type="ECO:0008006" key="9">
    <source>
        <dbReference type="Google" id="ProtNLM"/>
    </source>
</evidence>
<dbReference type="GO" id="GO:0004571">
    <property type="term" value="F:mannosyl-oligosaccharide 1,2-alpha-mannosidase activity"/>
    <property type="evidence" value="ECO:0007669"/>
    <property type="project" value="InterPro"/>
</dbReference>
<evidence type="ECO:0000256" key="2">
    <source>
        <dbReference type="ARBA" id="ARBA00004922"/>
    </source>
</evidence>
<dbReference type="STRING" id="27349.A0A0L6UXU2"/>
<evidence type="ECO:0000256" key="6">
    <source>
        <dbReference type="PIRSR" id="PIRSR601382-2"/>
    </source>
</evidence>
<keyword evidence="6" id="KW-0106">Calcium</keyword>
<comment type="pathway">
    <text evidence="2">Protein modification; protein glycosylation.</text>
</comment>
<dbReference type="EMBL" id="LAVV01008479">
    <property type="protein sequence ID" value="KNZ52695.1"/>
    <property type="molecule type" value="Genomic_DNA"/>
</dbReference>
<dbReference type="GO" id="GO:0005975">
    <property type="term" value="P:carbohydrate metabolic process"/>
    <property type="evidence" value="ECO:0007669"/>
    <property type="project" value="InterPro"/>
</dbReference>
<keyword evidence="8" id="KW-1185">Reference proteome</keyword>
<evidence type="ECO:0000256" key="1">
    <source>
        <dbReference type="ARBA" id="ARBA00001913"/>
    </source>
</evidence>
<dbReference type="GO" id="GO:0005509">
    <property type="term" value="F:calcium ion binding"/>
    <property type="evidence" value="ECO:0007669"/>
    <property type="project" value="InterPro"/>
</dbReference>
<dbReference type="Proteomes" id="UP000037035">
    <property type="component" value="Unassembled WGS sequence"/>
</dbReference>
<dbReference type="VEuPathDB" id="FungiDB:VP01_347g5"/>
<accession>A0A0L6UXU2</accession>
<evidence type="ECO:0000256" key="4">
    <source>
        <dbReference type="ARBA" id="ARBA00022801"/>
    </source>
</evidence>
<dbReference type="GO" id="GO:0036503">
    <property type="term" value="P:ERAD pathway"/>
    <property type="evidence" value="ECO:0007669"/>
    <property type="project" value="UniProtKB-ARBA"/>
</dbReference>
<dbReference type="SUPFAM" id="SSF48225">
    <property type="entry name" value="Seven-hairpin glycosidases"/>
    <property type="match status" value="1"/>
</dbReference>
<feature type="binding site" evidence="6">
    <location>
        <position position="64"/>
    </location>
    <ligand>
        <name>Ca(2+)</name>
        <dbReference type="ChEBI" id="CHEBI:29108"/>
    </ligand>
</feature>
<dbReference type="PANTHER" id="PTHR11742:SF103">
    <property type="entry name" value="ENDOPLASMIC RETICULUM MANNOSIDASE MNL2-RELATED"/>
    <property type="match status" value="1"/>
</dbReference>
<gene>
    <name evidence="7" type="ORF">VP01_347g5</name>
</gene>
<protein>
    <recommendedName>
        <fullName evidence="9">Alpha-1,2-Mannosidase</fullName>
    </recommendedName>
</protein>
<dbReference type="InterPro" id="IPR050749">
    <property type="entry name" value="Glycosyl_Hydrolase_47"/>
</dbReference>
<dbReference type="OrthoDB" id="8118055at2759"/>
<reference evidence="7 8" key="1">
    <citation type="submission" date="2015-08" db="EMBL/GenBank/DDBJ databases">
        <title>Next Generation Sequencing and Analysis of the Genome of Puccinia sorghi L Schw, the Causal Agent of Maize Common Rust.</title>
        <authorList>
            <person name="Rochi L."/>
            <person name="Burguener G."/>
            <person name="Darino M."/>
            <person name="Turjanski A."/>
            <person name="Kreff E."/>
            <person name="Dieguez M.J."/>
            <person name="Sacco F."/>
        </authorList>
    </citation>
    <scope>NUCLEOTIDE SEQUENCE [LARGE SCALE GENOMIC DNA]</scope>
    <source>
        <strain evidence="7 8">RO10H11247</strain>
    </source>
</reference>